<accession>A0ABV9UIW5</accession>
<dbReference type="EMBL" id="JBHSIZ010000003">
    <property type="protein sequence ID" value="MFC4955380.1"/>
    <property type="molecule type" value="Genomic_DNA"/>
</dbReference>
<protein>
    <recommendedName>
        <fullName evidence="5">Lipoprotein</fullName>
    </recommendedName>
</protein>
<evidence type="ECO:0000256" key="1">
    <source>
        <dbReference type="SAM" id="MobiDB-lite"/>
    </source>
</evidence>
<gene>
    <name evidence="3" type="ORF">ACFPFX_03620</name>
</gene>
<evidence type="ECO:0000256" key="2">
    <source>
        <dbReference type="SAM" id="SignalP"/>
    </source>
</evidence>
<dbReference type="RefSeq" id="WP_344370774.1">
    <property type="nucleotide sequence ID" value="NZ_BAAASQ010000002.1"/>
</dbReference>
<proteinExistence type="predicted"/>
<feature type="region of interest" description="Disordered" evidence="1">
    <location>
        <begin position="76"/>
        <end position="97"/>
    </location>
</feature>
<keyword evidence="2" id="KW-0732">Signal</keyword>
<comment type="caution">
    <text evidence="3">The sequence shown here is derived from an EMBL/GenBank/DDBJ whole genome shotgun (WGS) entry which is preliminary data.</text>
</comment>
<evidence type="ECO:0008006" key="5">
    <source>
        <dbReference type="Google" id="ProtNLM"/>
    </source>
</evidence>
<feature type="chain" id="PRO_5046556784" description="Lipoprotein" evidence="2">
    <location>
        <begin position="28"/>
        <end position="149"/>
    </location>
</feature>
<name>A0ABV9UIW5_9ACTN</name>
<feature type="signal peptide" evidence="2">
    <location>
        <begin position="1"/>
        <end position="27"/>
    </location>
</feature>
<dbReference type="Proteomes" id="UP001595834">
    <property type="component" value="Unassembled WGS sequence"/>
</dbReference>
<keyword evidence="4" id="KW-1185">Reference proteome</keyword>
<organism evidence="3 4">
    <name type="scientific">Streptomyces mauvecolor</name>
    <dbReference type="NCBI Taxonomy" id="58345"/>
    <lineage>
        <taxon>Bacteria</taxon>
        <taxon>Bacillati</taxon>
        <taxon>Actinomycetota</taxon>
        <taxon>Actinomycetes</taxon>
        <taxon>Kitasatosporales</taxon>
        <taxon>Streptomycetaceae</taxon>
        <taxon>Streptomyces</taxon>
    </lineage>
</organism>
<reference evidence="4" key="1">
    <citation type="journal article" date="2019" name="Int. J. Syst. Evol. Microbiol.">
        <title>The Global Catalogue of Microorganisms (GCM) 10K type strain sequencing project: providing services to taxonomists for standard genome sequencing and annotation.</title>
        <authorList>
            <consortium name="The Broad Institute Genomics Platform"/>
            <consortium name="The Broad Institute Genome Sequencing Center for Infectious Disease"/>
            <person name="Wu L."/>
            <person name="Ma J."/>
        </authorList>
    </citation>
    <scope>NUCLEOTIDE SEQUENCE [LARGE SCALE GENOMIC DNA]</scope>
    <source>
        <strain evidence="4">CCM 7224</strain>
    </source>
</reference>
<evidence type="ECO:0000313" key="4">
    <source>
        <dbReference type="Proteomes" id="UP001595834"/>
    </source>
</evidence>
<sequence length="149" mass="15123">MRMYARAALGAAIATAALTGALLASTAAVPEDRAPAAFVTAPGRAPVSKACIASLEADIGAGTTALMTLSTSGPTVTFKDGPGHPIPSLGTLDRKHPKLPASAGIHAEILKPYGTAPQLRTKVEGGPHAQYQVQDFPKLPKGCKVTGTK</sequence>
<evidence type="ECO:0000313" key="3">
    <source>
        <dbReference type="EMBL" id="MFC4955380.1"/>
    </source>
</evidence>